<dbReference type="AlphaFoldDB" id="A0A1Y2MWP8"/>
<proteinExistence type="predicted"/>
<evidence type="ECO:0000256" key="2">
    <source>
        <dbReference type="ARBA" id="ARBA00022801"/>
    </source>
</evidence>
<organism evidence="5 6">
    <name type="scientific">Pseudonocardia autotrophica</name>
    <name type="common">Amycolata autotrophica</name>
    <name type="synonym">Nocardia autotrophica</name>
    <dbReference type="NCBI Taxonomy" id="2074"/>
    <lineage>
        <taxon>Bacteria</taxon>
        <taxon>Bacillati</taxon>
        <taxon>Actinomycetota</taxon>
        <taxon>Actinomycetes</taxon>
        <taxon>Pseudonocardiales</taxon>
        <taxon>Pseudonocardiaceae</taxon>
        <taxon>Pseudonocardia</taxon>
    </lineage>
</organism>
<evidence type="ECO:0000259" key="4">
    <source>
        <dbReference type="SMART" id="SM00797"/>
    </source>
</evidence>
<evidence type="ECO:0000313" key="6">
    <source>
        <dbReference type="Proteomes" id="UP000194360"/>
    </source>
</evidence>
<dbReference type="SMART" id="SM00797">
    <property type="entry name" value="AHS2"/>
    <property type="match status" value="1"/>
</dbReference>
<dbReference type="InterPro" id="IPR029000">
    <property type="entry name" value="Cyclophilin-like_dom_sf"/>
</dbReference>
<dbReference type="GO" id="GO:0005524">
    <property type="term" value="F:ATP binding"/>
    <property type="evidence" value="ECO:0007669"/>
    <property type="project" value="UniProtKB-KW"/>
</dbReference>
<dbReference type="STRING" id="2074.BG845_03354"/>
<protein>
    <submittedName>
        <fullName evidence="5">KipI antagonist</fullName>
    </submittedName>
</protein>
<name>A0A1Y2MWP8_PSEAH</name>
<dbReference type="EMBL" id="MIGB01000017">
    <property type="protein sequence ID" value="OSY39409.1"/>
    <property type="molecule type" value="Genomic_DNA"/>
</dbReference>
<dbReference type="PANTHER" id="PTHR43309:SF3">
    <property type="entry name" value="5-OXOPROLINASE SUBUNIT C"/>
    <property type="match status" value="1"/>
</dbReference>
<keyword evidence="2" id="KW-0378">Hydrolase</keyword>
<dbReference type="GO" id="GO:0016787">
    <property type="term" value="F:hydrolase activity"/>
    <property type="evidence" value="ECO:0007669"/>
    <property type="project" value="UniProtKB-KW"/>
</dbReference>
<dbReference type="PANTHER" id="PTHR43309">
    <property type="entry name" value="5-OXOPROLINASE SUBUNIT C"/>
    <property type="match status" value="1"/>
</dbReference>
<sequence length="291" mass="29680">MSTARAGLEVLAAGPQALVTDRGRAGNAHLGVPPSGALDRPAYELGNRLVGNADGAAGLELLGGRLRVRARGDRVVAVTGAPAPVRVDDRPAGSHIAVHVPDGAVLDVGAPVAGLRVYLAVAGGFEVAPELGSRSTDLLSGLGPATVADGDLLPVGGWSGELPAAGPVPVSVPPETVRLRVRLGPRDDWFADPREALIRPVWTVSQDGNRIGVRLDGPPPVRHPDTRDRELPSEGMVTGAVQAPPDGPPVVFLADHPTTGGYPVIAVVEPGDLPLLAQAAPGALVRFTVLG</sequence>
<keyword evidence="1" id="KW-0547">Nucleotide-binding</keyword>
<dbReference type="Pfam" id="PF02626">
    <property type="entry name" value="CT_A_B"/>
    <property type="match status" value="1"/>
</dbReference>
<dbReference type="RefSeq" id="WP_085913581.1">
    <property type="nucleotide sequence ID" value="NZ_AP018920.1"/>
</dbReference>
<evidence type="ECO:0000256" key="1">
    <source>
        <dbReference type="ARBA" id="ARBA00022741"/>
    </source>
</evidence>
<evidence type="ECO:0000313" key="5">
    <source>
        <dbReference type="EMBL" id="OSY39409.1"/>
    </source>
</evidence>
<comment type="caution">
    <text evidence="5">The sequence shown here is derived from an EMBL/GenBank/DDBJ whole genome shotgun (WGS) entry which is preliminary data.</text>
</comment>
<dbReference type="OrthoDB" id="9768696at2"/>
<dbReference type="SUPFAM" id="SSF50891">
    <property type="entry name" value="Cyclophilin-like"/>
    <property type="match status" value="1"/>
</dbReference>
<accession>A0A1Y2MWP8</accession>
<reference evidence="5 6" key="1">
    <citation type="submission" date="2016-09" db="EMBL/GenBank/DDBJ databases">
        <title>Pseudonocardia autotrophica DSM535, a candidate organism with high potential of specific P450 cytochromes.</title>
        <authorList>
            <person name="Grumaz C."/>
            <person name="Vainshtein Y."/>
            <person name="Kirstahler P."/>
            <person name="Sohn K."/>
        </authorList>
    </citation>
    <scope>NUCLEOTIDE SEQUENCE [LARGE SCALE GENOMIC DNA]</scope>
    <source>
        <strain evidence="5 6">DSM 535</strain>
    </source>
</reference>
<dbReference type="InterPro" id="IPR052708">
    <property type="entry name" value="PxpC"/>
</dbReference>
<keyword evidence="3" id="KW-0067">ATP-binding</keyword>
<dbReference type="Proteomes" id="UP000194360">
    <property type="component" value="Unassembled WGS sequence"/>
</dbReference>
<dbReference type="Gene3D" id="2.40.100.10">
    <property type="entry name" value="Cyclophilin-like"/>
    <property type="match status" value="1"/>
</dbReference>
<dbReference type="NCBIfam" id="TIGR00724">
    <property type="entry name" value="urea_amlyse_rel"/>
    <property type="match status" value="1"/>
</dbReference>
<feature type="domain" description="Carboxyltransferase" evidence="4">
    <location>
        <begin position="29"/>
        <end position="291"/>
    </location>
</feature>
<dbReference type="InterPro" id="IPR003778">
    <property type="entry name" value="CT_A_B"/>
</dbReference>
<evidence type="ECO:0000256" key="3">
    <source>
        <dbReference type="ARBA" id="ARBA00022840"/>
    </source>
</evidence>
<gene>
    <name evidence="5" type="primary">kipA_2</name>
    <name evidence="5" type="ORF">BG845_03354</name>
</gene>
<keyword evidence="6" id="KW-1185">Reference proteome</keyword>